<keyword evidence="3 5" id="KW-1133">Transmembrane helix</keyword>
<feature type="transmembrane region" description="Helical" evidence="5">
    <location>
        <begin position="277"/>
        <end position="300"/>
    </location>
</feature>
<feature type="transmembrane region" description="Helical" evidence="5">
    <location>
        <begin position="12"/>
        <end position="29"/>
    </location>
</feature>
<evidence type="ECO:0000256" key="1">
    <source>
        <dbReference type="ARBA" id="ARBA00004141"/>
    </source>
</evidence>
<protein>
    <submittedName>
        <fullName evidence="6">Transporter</fullName>
    </submittedName>
</protein>
<comment type="caution">
    <text evidence="6">The sequence shown here is derived from an EMBL/GenBank/DDBJ whole genome shotgun (WGS) entry which is preliminary data.</text>
</comment>
<evidence type="ECO:0000256" key="4">
    <source>
        <dbReference type="ARBA" id="ARBA00023136"/>
    </source>
</evidence>
<keyword evidence="7" id="KW-1185">Reference proteome</keyword>
<feature type="transmembrane region" description="Helical" evidence="5">
    <location>
        <begin position="207"/>
        <end position="226"/>
    </location>
</feature>
<dbReference type="Gene3D" id="1.20.1530.20">
    <property type="match status" value="1"/>
</dbReference>
<dbReference type="InterPro" id="IPR002657">
    <property type="entry name" value="BilAc:Na_symport/Acr3"/>
</dbReference>
<proteinExistence type="predicted"/>
<dbReference type="InterPro" id="IPR038770">
    <property type="entry name" value="Na+/solute_symporter_sf"/>
</dbReference>
<sequence>MNIIRFLKDWTLPVAIVLGATVYLLFYYVPQLDGLGNRLGPVIDVIFPVTVFLTLLATFCKVDFHQMRPHRWHIGVLAAQVLLVVSNLGIIFLVGDDLDQQLIWQGVLTCTIAPSASAAPVVTGKLGGNINTMTTFTVISALASALMIPLVFPPLTSTVHLTFFETFLIILQKVSMVLLLPLVLGWLMQHYVKAVCRRIASMPNLSFYLWGVSLTIVAGVTVKNILHSNAPLWLLTAIAALSFVVCFVQFGIGRAIGRHLGEEICSGQALFQKNTSLAIWVAYLYLHPVASVGAGCYVLWQNIINSAELWHYRRTHPNP</sequence>
<evidence type="ECO:0000256" key="5">
    <source>
        <dbReference type="SAM" id="Phobius"/>
    </source>
</evidence>
<reference evidence="6 7" key="1">
    <citation type="submission" date="2020-12" db="EMBL/GenBank/DDBJ databases">
        <title>Whole genome sequences of gut porcine anaerobes.</title>
        <authorList>
            <person name="Kubasova T."/>
            <person name="Jahodarova E."/>
            <person name="Rychlik I."/>
        </authorList>
    </citation>
    <scope>NUCLEOTIDE SEQUENCE [LARGE SCALE GENOMIC DNA]</scope>
    <source>
        <strain evidence="6 7">An925</strain>
    </source>
</reference>
<gene>
    <name evidence="6" type="ORF">I6E12_05345</name>
</gene>
<organism evidence="6 7">
    <name type="scientific">Xylanibacter brevis</name>
    <dbReference type="NCBI Taxonomy" id="83231"/>
    <lineage>
        <taxon>Bacteria</taxon>
        <taxon>Pseudomonadati</taxon>
        <taxon>Bacteroidota</taxon>
        <taxon>Bacteroidia</taxon>
        <taxon>Bacteroidales</taxon>
        <taxon>Prevotellaceae</taxon>
        <taxon>Xylanibacter</taxon>
    </lineage>
</organism>
<evidence type="ECO:0000313" key="6">
    <source>
        <dbReference type="EMBL" id="MCF2563535.1"/>
    </source>
</evidence>
<feature type="transmembrane region" description="Helical" evidence="5">
    <location>
        <begin position="232"/>
        <end position="256"/>
    </location>
</feature>
<evidence type="ECO:0000313" key="7">
    <source>
        <dbReference type="Proteomes" id="UP001200470"/>
    </source>
</evidence>
<feature type="transmembrane region" description="Helical" evidence="5">
    <location>
        <begin position="134"/>
        <end position="155"/>
    </location>
</feature>
<dbReference type="RefSeq" id="WP_301637896.1">
    <property type="nucleotide sequence ID" value="NZ_JADYTN010000009.1"/>
</dbReference>
<accession>A0ABS9CEK4</accession>
<evidence type="ECO:0000256" key="3">
    <source>
        <dbReference type="ARBA" id="ARBA00022989"/>
    </source>
</evidence>
<feature type="transmembrane region" description="Helical" evidence="5">
    <location>
        <begin position="72"/>
        <end position="95"/>
    </location>
</feature>
<dbReference type="EMBL" id="JADYTN010000009">
    <property type="protein sequence ID" value="MCF2563535.1"/>
    <property type="molecule type" value="Genomic_DNA"/>
</dbReference>
<feature type="transmembrane region" description="Helical" evidence="5">
    <location>
        <begin position="41"/>
        <end position="60"/>
    </location>
</feature>
<keyword evidence="2 5" id="KW-0812">Transmembrane</keyword>
<keyword evidence="4 5" id="KW-0472">Membrane</keyword>
<dbReference type="Proteomes" id="UP001200470">
    <property type="component" value="Unassembled WGS sequence"/>
</dbReference>
<dbReference type="Pfam" id="PF01758">
    <property type="entry name" value="SBF"/>
    <property type="match status" value="1"/>
</dbReference>
<feature type="transmembrane region" description="Helical" evidence="5">
    <location>
        <begin position="167"/>
        <end position="187"/>
    </location>
</feature>
<comment type="subcellular location">
    <subcellularLocation>
        <location evidence="1">Membrane</location>
        <topology evidence="1">Multi-pass membrane protein</topology>
    </subcellularLocation>
</comment>
<name>A0ABS9CEK4_9BACT</name>
<evidence type="ECO:0000256" key="2">
    <source>
        <dbReference type="ARBA" id="ARBA00022692"/>
    </source>
</evidence>